<reference evidence="10" key="1">
    <citation type="submission" date="2019-09" db="EMBL/GenBank/DDBJ databases">
        <title>Antimicrobial potential of Antarctic Bacteria.</title>
        <authorList>
            <person name="Benaud N."/>
            <person name="Edwards R.J."/>
            <person name="Ferrari B.C."/>
        </authorList>
    </citation>
    <scope>NUCLEOTIDE SEQUENCE [LARGE SCALE GENOMIC DNA]</scope>
    <source>
        <strain evidence="10">INR9</strain>
    </source>
</reference>
<feature type="transmembrane region" description="Helical" evidence="7">
    <location>
        <begin position="279"/>
        <end position="300"/>
    </location>
</feature>
<keyword evidence="3 7" id="KW-0812">Transmembrane</keyword>
<gene>
    <name evidence="9" type="ORF">F1C12_06960</name>
</gene>
<feature type="transmembrane region" description="Helical" evidence="7">
    <location>
        <begin position="232"/>
        <end position="251"/>
    </location>
</feature>
<organism evidence="9 10">
    <name type="scientific">Leifsonia shinshuensis</name>
    <dbReference type="NCBI Taxonomy" id="150026"/>
    <lineage>
        <taxon>Bacteria</taxon>
        <taxon>Bacillati</taxon>
        <taxon>Actinomycetota</taxon>
        <taxon>Actinomycetes</taxon>
        <taxon>Micrococcales</taxon>
        <taxon>Microbacteriaceae</taxon>
        <taxon>Leifsonia</taxon>
    </lineage>
</organism>
<feature type="transmembrane region" description="Helical" evidence="7">
    <location>
        <begin position="98"/>
        <end position="120"/>
    </location>
</feature>
<evidence type="ECO:0000256" key="6">
    <source>
        <dbReference type="SAM" id="MobiDB-lite"/>
    </source>
</evidence>
<keyword evidence="5 7" id="KW-0472">Membrane</keyword>
<feature type="transmembrane region" description="Helical" evidence="7">
    <location>
        <begin position="73"/>
        <end position="92"/>
    </location>
</feature>
<feature type="transmembrane region" description="Helical" evidence="7">
    <location>
        <begin position="340"/>
        <end position="360"/>
    </location>
</feature>
<evidence type="ECO:0000313" key="9">
    <source>
        <dbReference type="EMBL" id="QNE34892.1"/>
    </source>
</evidence>
<dbReference type="Gene3D" id="1.20.1250.20">
    <property type="entry name" value="MFS general substrate transporter like domains"/>
    <property type="match status" value="1"/>
</dbReference>
<dbReference type="PANTHER" id="PTHR42718">
    <property type="entry name" value="MAJOR FACILITATOR SUPERFAMILY MULTIDRUG TRANSPORTER MFSC"/>
    <property type="match status" value="1"/>
</dbReference>
<feature type="transmembrane region" description="Helical" evidence="7">
    <location>
        <begin position="312"/>
        <end position="333"/>
    </location>
</feature>
<feature type="transmembrane region" description="Helical" evidence="7">
    <location>
        <begin position="160"/>
        <end position="180"/>
    </location>
</feature>
<dbReference type="SUPFAM" id="SSF103473">
    <property type="entry name" value="MFS general substrate transporter"/>
    <property type="match status" value="2"/>
</dbReference>
<dbReference type="InterPro" id="IPR036259">
    <property type="entry name" value="MFS_trans_sf"/>
</dbReference>
<feature type="transmembrane region" description="Helical" evidence="7">
    <location>
        <begin position="42"/>
        <end position="61"/>
    </location>
</feature>
<feature type="region of interest" description="Disordered" evidence="6">
    <location>
        <begin position="520"/>
        <end position="543"/>
    </location>
</feature>
<dbReference type="InterPro" id="IPR011701">
    <property type="entry name" value="MFS"/>
</dbReference>
<dbReference type="RefSeq" id="WP_185278063.1">
    <property type="nucleotide sequence ID" value="NZ_CP043641.1"/>
</dbReference>
<dbReference type="Pfam" id="PF07690">
    <property type="entry name" value="MFS_1"/>
    <property type="match status" value="1"/>
</dbReference>
<sequence length="543" mass="56615">MASKWGAVTVLASAQFVMTLDSTVMNVSISTVVKDLNTTISAMQACITFYTLTMAAFMLLGAKLGDVWGRRRALVIGSIVYAVGSGTTALAPNIVVLFLGWSVVEGLGAVLVIPAIAALIANNYSGHARVTAFATIGAASGVAVAVGPLIGGFLTTYASWRYVFAGEVVIMAIVLLFRNVVSDTGERAHIRIDMLSVLLSAAALVLIVYGLLQTKTWGWILPTQQDITVLGLSPVPFIVGIGAVLLWLFFLRQRRLIRLGRPPLLNTAILRIRQLRAGVGSLGIQYTVTAGLFFVVPIFLQLSLGLDALSTGLRIFPLSVALVLFSILGTALARRLSPKLIARIGQYGLVLSSLVLLGSVDTKLDNWIFGTGMFLAGAALGLLASQLGNVTMSAVGEDELSEAGGVQGVYQNLGSSLGTALIGSVMIASLTTLFTGAVAASTLPDSVQQQIAAETQGGVAVVPVSDVPKIATDAGLSQDQANELSSLYSASQLDALRLSFAALAMVSLGAVFFSRNLPSSVLGKPEATNEDDNEDAPPTTATA</sequence>
<evidence type="ECO:0000256" key="1">
    <source>
        <dbReference type="ARBA" id="ARBA00004651"/>
    </source>
</evidence>
<dbReference type="GO" id="GO:0005886">
    <property type="term" value="C:plasma membrane"/>
    <property type="evidence" value="ECO:0007669"/>
    <property type="project" value="UniProtKB-SubCell"/>
</dbReference>
<dbReference type="AlphaFoldDB" id="A0A7G6Y8S7"/>
<evidence type="ECO:0000313" key="10">
    <source>
        <dbReference type="Proteomes" id="UP000515511"/>
    </source>
</evidence>
<dbReference type="GO" id="GO:0022857">
    <property type="term" value="F:transmembrane transporter activity"/>
    <property type="evidence" value="ECO:0007669"/>
    <property type="project" value="InterPro"/>
</dbReference>
<accession>A0A7G6Y8S7</accession>
<evidence type="ECO:0000256" key="4">
    <source>
        <dbReference type="ARBA" id="ARBA00022989"/>
    </source>
</evidence>
<comment type="subcellular location">
    <subcellularLocation>
        <location evidence="1">Cell membrane</location>
        <topology evidence="1">Multi-pass membrane protein</topology>
    </subcellularLocation>
</comment>
<dbReference type="PANTHER" id="PTHR42718:SF9">
    <property type="entry name" value="MAJOR FACILITATOR SUPERFAMILY MULTIDRUG TRANSPORTER MFSC"/>
    <property type="match status" value="1"/>
</dbReference>
<evidence type="ECO:0000256" key="7">
    <source>
        <dbReference type="SAM" id="Phobius"/>
    </source>
</evidence>
<evidence type="ECO:0000256" key="3">
    <source>
        <dbReference type="ARBA" id="ARBA00022692"/>
    </source>
</evidence>
<dbReference type="PROSITE" id="PS50850">
    <property type="entry name" value="MFS"/>
    <property type="match status" value="1"/>
</dbReference>
<protein>
    <submittedName>
        <fullName evidence="9">MFS transporter</fullName>
    </submittedName>
</protein>
<evidence type="ECO:0000256" key="2">
    <source>
        <dbReference type="ARBA" id="ARBA00022448"/>
    </source>
</evidence>
<keyword evidence="2" id="KW-0813">Transport</keyword>
<evidence type="ECO:0000259" key="8">
    <source>
        <dbReference type="PROSITE" id="PS50850"/>
    </source>
</evidence>
<feature type="transmembrane region" description="Helical" evidence="7">
    <location>
        <begin position="192"/>
        <end position="212"/>
    </location>
</feature>
<dbReference type="InterPro" id="IPR020846">
    <property type="entry name" value="MFS_dom"/>
</dbReference>
<dbReference type="Proteomes" id="UP000515511">
    <property type="component" value="Chromosome"/>
</dbReference>
<keyword evidence="4 7" id="KW-1133">Transmembrane helix</keyword>
<proteinExistence type="predicted"/>
<name>A0A7G6Y8S7_9MICO</name>
<dbReference type="Gene3D" id="1.20.1720.10">
    <property type="entry name" value="Multidrug resistance protein D"/>
    <property type="match status" value="1"/>
</dbReference>
<evidence type="ECO:0000256" key="5">
    <source>
        <dbReference type="ARBA" id="ARBA00023136"/>
    </source>
</evidence>
<dbReference type="EMBL" id="CP043641">
    <property type="protein sequence ID" value="QNE34892.1"/>
    <property type="molecule type" value="Genomic_DNA"/>
</dbReference>
<feature type="transmembrane region" description="Helical" evidence="7">
    <location>
        <begin position="495"/>
        <end position="514"/>
    </location>
</feature>
<feature type="domain" description="Major facilitator superfamily (MFS) profile" evidence="8">
    <location>
        <begin position="7"/>
        <end position="519"/>
    </location>
</feature>
<feature type="transmembrane region" description="Helical" evidence="7">
    <location>
        <begin position="366"/>
        <end position="384"/>
    </location>
</feature>
<dbReference type="CDD" id="cd17321">
    <property type="entry name" value="MFS_MMR_MDR_like"/>
    <property type="match status" value="1"/>
</dbReference>
<dbReference type="PRINTS" id="PR01036">
    <property type="entry name" value="TCRTETB"/>
</dbReference>
<feature type="transmembrane region" description="Helical" evidence="7">
    <location>
        <begin position="132"/>
        <end position="154"/>
    </location>
</feature>
<dbReference type="KEGG" id="lse:F1C12_06960"/>
<feature type="transmembrane region" description="Helical" evidence="7">
    <location>
        <begin position="420"/>
        <end position="440"/>
    </location>
</feature>